<comment type="caution">
    <text evidence="2">The sequence shown here is derived from an EMBL/GenBank/DDBJ whole genome shotgun (WGS) entry which is preliminary data.</text>
</comment>
<reference evidence="3" key="1">
    <citation type="journal article" date="2019" name="Int. J. Syst. Evol. Microbiol.">
        <title>The Global Catalogue of Microorganisms (GCM) 10K type strain sequencing project: providing services to taxonomists for standard genome sequencing and annotation.</title>
        <authorList>
            <consortium name="The Broad Institute Genomics Platform"/>
            <consortium name="The Broad Institute Genome Sequencing Center for Infectious Disease"/>
            <person name="Wu L."/>
            <person name="Ma J."/>
        </authorList>
    </citation>
    <scope>NUCLEOTIDE SEQUENCE [LARGE SCALE GENOMIC DNA]</scope>
    <source>
        <strain evidence="3">JCM 14545</strain>
    </source>
</reference>
<proteinExistence type="predicted"/>
<name>A0ABP5DHF7_9PSEU</name>
<dbReference type="InterPro" id="IPR000792">
    <property type="entry name" value="Tscrpt_reg_LuxR_C"/>
</dbReference>
<dbReference type="InterPro" id="IPR016032">
    <property type="entry name" value="Sig_transdc_resp-reg_C-effctor"/>
</dbReference>
<gene>
    <name evidence="2" type="ORF">GCM10009754_66180</name>
</gene>
<dbReference type="SMART" id="SM00421">
    <property type="entry name" value="HTH_LUXR"/>
    <property type="match status" value="1"/>
</dbReference>
<sequence>MPPRGGQDETDDVKPLEDVAVLRGEEELFARAGHLFTGATEFACAANDMHTWAVARSRVRIPPPASRPKLVRKLYRPAMLLDPALSQHLRELEREGAQIRITPDEINETIIIDRRLAILAGGFAGQDRTYSVITRPEVVNSVTSLFDSAYRGGTELAVYDRRFAELRSLAPRILELLSSGCKDETAARTLGLGLRTYRRRVAELMAALGATSRFQAGVRARELGLV</sequence>
<keyword evidence="3" id="KW-1185">Reference proteome</keyword>
<dbReference type="EMBL" id="BAAANN010000033">
    <property type="protein sequence ID" value="GAA1980395.1"/>
    <property type="molecule type" value="Genomic_DNA"/>
</dbReference>
<protein>
    <submittedName>
        <fullName evidence="2">Response regulator transcription factor</fullName>
    </submittedName>
</protein>
<evidence type="ECO:0000313" key="2">
    <source>
        <dbReference type="EMBL" id="GAA1980395.1"/>
    </source>
</evidence>
<organism evidence="2 3">
    <name type="scientific">Amycolatopsis minnesotensis</name>
    <dbReference type="NCBI Taxonomy" id="337894"/>
    <lineage>
        <taxon>Bacteria</taxon>
        <taxon>Bacillati</taxon>
        <taxon>Actinomycetota</taxon>
        <taxon>Actinomycetes</taxon>
        <taxon>Pseudonocardiales</taxon>
        <taxon>Pseudonocardiaceae</taxon>
        <taxon>Amycolatopsis</taxon>
    </lineage>
</organism>
<dbReference type="Proteomes" id="UP001501116">
    <property type="component" value="Unassembled WGS sequence"/>
</dbReference>
<feature type="domain" description="HTH luxR-type" evidence="1">
    <location>
        <begin position="166"/>
        <end position="220"/>
    </location>
</feature>
<evidence type="ECO:0000259" key="1">
    <source>
        <dbReference type="SMART" id="SM00421"/>
    </source>
</evidence>
<dbReference type="Gene3D" id="1.10.10.10">
    <property type="entry name" value="Winged helix-like DNA-binding domain superfamily/Winged helix DNA-binding domain"/>
    <property type="match status" value="1"/>
</dbReference>
<dbReference type="InterPro" id="IPR036388">
    <property type="entry name" value="WH-like_DNA-bd_sf"/>
</dbReference>
<accession>A0ABP5DHF7</accession>
<dbReference type="SUPFAM" id="SSF46894">
    <property type="entry name" value="C-terminal effector domain of the bipartite response regulators"/>
    <property type="match status" value="1"/>
</dbReference>
<evidence type="ECO:0000313" key="3">
    <source>
        <dbReference type="Proteomes" id="UP001501116"/>
    </source>
</evidence>